<feature type="region of interest" description="Disordered" evidence="1">
    <location>
        <begin position="268"/>
        <end position="290"/>
    </location>
</feature>
<feature type="region of interest" description="Disordered" evidence="1">
    <location>
        <begin position="392"/>
        <end position="437"/>
    </location>
</feature>
<feature type="compositionally biased region" description="Pro residues" evidence="1">
    <location>
        <begin position="524"/>
        <end position="541"/>
    </location>
</feature>
<reference evidence="2" key="1">
    <citation type="journal article" date="2021" name="Mol. Plant Microbe Interact.">
        <title>Complete Genome Sequence of the Plant-Pathogenic Fungus Colletotrichum lupini.</title>
        <authorList>
            <person name="Baroncelli R."/>
            <person name="Pensec F."/>
            <person name="Da Lio D."/>
            <person name="Boufleur T."/>
            <person name="Vicente I."/>
            <person name="Sarrocco S."/>
            <person name="Picot A."/>
            <person name="Baraldi E."/>
            <person name="Sukno S."/>
            <person name="Thon M."/>
            <person name="Le Floch G."/>
        </authorList>
    </citation>
    <scope>NUCLEOTIDE SEQUENCE</scope>
    <source>
        <strain evidence="2">IMI 504893</strain>
    </source>
</reference>
<dbReference type="RefSeq" id="XP_049138334.1">
    <property type="nucleotide sequence ID" value="XM_049297110.1"/>
</dbReference>
<proteinExistence type="predicted"/>
<name>A0A9Q8SGJ5_9PEZI</name>
<dbReference type="KEGG" id="clup:CLUP02_18208"/>
<feature type="compositionally biased region" description="Polar residues" evidence="1">
    <location>
        <begin position="397"/>
        <end position="406"/>
    </location>
</feature>
<keyword evidence="3" id="KW-1185">Reference proteome</keyword>
<sequence length="541" mass="59606">MPNNTRCGCAYQVCPSPMRVSMPSIRKVRPARIPAYTATAYLPATAYLCDNEKAALAGELTRNLQSREDGRIGQQSSAGLFRFFHTGRLLFVLSQASRFTEGKTKTRRASDLQKVLDRTWGSKAFLGLFSSVHRTVLFHRGEDSFLLCANHFAFPDISTQYLSLITYTLHHTLVCLSRQTPMSPVSRRWAIHQGDATSWSLIHIARQSVLIRFYRPAEALILLYGGTDTVWHCIKRTVPVPPSPSLGEFIGPVFPTRPILAVAGLAAAASSPDPPSRPPRTNHTSHTRCPFTLTTQDSSKLLLKADNPMNDTEHMPMFPYSPFYLSVYTRGARHVLLHHQQTSQASDRFLNTRGLLANAIAIATELYTPPPTSRFGGFLPPADLASRLTPLPERSRQNAPPATTQLPAGLSGPTPRHTDGQPINPESGSPPVTSSKVTSHPIVLVPIINKINGNFKPRLSMSSLNQAHWSTLSRQMHTQEVNASHGNTSDNNHYDLSEGVGEHVIPTRQLRGLDVAEPFRPTLAPRPPSKVAPFPQPTRSA</sequence>
<gene>
    <name evidence="2" type="ORF">CLUP02_18208</name>
</gene>
<evidence type="ECO:0000313" key="3">
    <source>
        <dbReference type="Proteomes" id="UP000830671"/>
    </source>
</evidence>
<dbReference type="Proteomes" id="UP000830671">
    <property type="component" value="Chromosome 10"/>
</dbReference>
<organism evidence="2 3">
    <name type="scientific">Colletotrichum lupini</name>
    <dbReference type="NCBI Taxonomy" id="145971"/>
    <lineage>
        <taxon>Eukaryota</taxon>
        <taxon>Fungi</taxon>
        <taxon>Dikarya</taxon>
        <taxon>Ascomycota</taxon>
        <taxon>Pezizomycotina</taxon>
        <taxon>Sordariomycetes</taxon>
        <taxon>Hypocreomycetidae</taxon>
        <taxon>Glomerellales</taxon>
        <taxon>Glomerellaceae</taxon>
        <taxon>Colletotrichum</taxon>
        <taxon>Colletotrichum acutatum species complex</taxon>
    </lineage>
</organism>
<dbReference type="EMBL" id="CP019472">
    <property type="protein sequence ID" value="UQC76693.1"/>
    <property type="molecule type" value="Genomic_DNA"/>
</dbReference>
<protein>
    <submittedName>
        <fullName evidence="2">Uncharacterized protein</fullName>
    </submittedName>
</protein>
<evidence type="ECO:0000256" key="1">
    <source>
        <dbReference type="SAM" id="MobiDB-lite"/>
    </source>
</evidence>
<accession>A0A9Q8SGJ5</accession>
<feature type="region of interest" description="Disordered" evidence="1">
    <location>
        <begin position="519"/>
        <end position="541"/>
    </location>
</feature>
<evidence type="ECO:0000313" key="2">
    <source>
        <dbReference type="EMBL" id="UQC76693.1"/>
    </source>
</evidence>
<dbReference type="AlphaFoldDB" id="A0A9Q8SGJ5"/>
<dbReference type="GeneID" id="73352120"/>
<feature type="compositionally biased region" description="Polar residues" evidence="1">
    <location>
        <begin position="424"/>
        <end position="437"/>
    </location>
</feature>